<dbReference type="STRING" id="100225.SAMN05421595_1229"/>
<dbReference type="AlphaFoldDB" id="K6V5A9"/>
<dbReference type="InterPro" id="IPR012340">
    <property type="entry name" value="NA-bd_OB-fold"/>
</dbReference>
<keyword evidence="6" id="KW-1185">Reference proteome</keyword>
<dbReference type="Pfam" id="PF00436">
    <property type="entry name" value="SSB"/>
    <property type="match status" value="1"/>
</dbReference>
<dbReference type="CDD" id="cd04496">
    <property type="entry name" value="SSB_OBF"/>
    <property type="match status" value="1"/>
</dbReference>
<dbReference type="RefSeq" id="WP_006502150.1">
    <property type="nucleotide sequence ID" value="NZ_BAGZ01000005.1"/>
</dbReference>
<sequence>MNETMITMSGNAVEDPVRRVTRNGDAYVTLRLASTVRRRDQASGRYVDAETNFVTVMAFRQLALNVAESVRKGQPLIVTGRLRVNQWRTEEKSGVRVEIDATGVGHDLSRGVSQFVRVRPDGEDSPVTRSVGRENDVEADPWQVEGEMVESVPGSEPDFLAGSLGEESDPAEARA</sequence>
<feature type="region of interest" description="Disordered" evidence="4">
    <location>
        <begin position="119"/>
        <end position="175"/>
    </location>
</feature>
<gene>
    <name evidence="5" type="primary">ssb</name>
    <name evidence="5" type="ORF">AUCHE_05_03080</name>
</gene>
<dbReference type="PROSITE" id="PS50935">
    <property type="entry name" value="SSB"/>
    <property type="match status" value="1"/>
</dbReference>
<evidence type="ECO:0000256" key="1">
    <source>
        <dbReference type="ARBA" id="ARBA00023125"/>
    </source>
</evidence>
<feature type="compositionally biased region" description="Acidic residues" evidence="4">
    <location>
        <begin position="166"/>
        <end position="175"/>
    </location>
</feature>
<dbReference type="eggNOG" id="COG0629">
    <property type="taxonomic scope" value="Bacteria"/>
</dbReference>
<name>K6V5A9_9MICO</name>
<dbReference type="GO" id="GO:0003697">
    <property type="term" value="F:single-stranded DNA binding"/>
    <property type="evidence" value="ECO:0007669"/>
    <property type="project" value="InterPro"/>
</dbReference>
<comment type="caution">
    <text evidence="5">The sequence shown here is derived from an EMBL/GenBank/DDBJ whole genome shotgun (WGS) entry which is preliminary data.</text>
</comment>
<accession>K6V5A9</accession>
<protein>
    <recommendedName>
        <fullName evidence="3">Single-stranded DNA-binding protein</fullName>
    </recommendedName>
</protein>
<dbReference type="Proteomes" id="UP000008495">
    <property type="component" value="Unassembled WGS sequence"/>
</dbReference>
<proteinExistence type="predicted"/>
<dbReference type="GO" id="GO:0006260">
    <property type="term" value="P:DNA replication"/>
    <property type="evidence" value="ECO:0007669"/>
    <property type="project" value="InterPro"/>
</dbReference>
<organism evidence="5 6">
    <name type="scientific">Austwickia chelonae NBRC 105200</name>
    <dbReference type="NCBI Taxonomy" id="1184607"/>
    <lineage>
        <taxon>Bacteria</taxon>
        <taxon>Bacillati</taxon>
        <taxon>Actinomycetota</taxon>
        <taxon>Actinomycetes</taxon>
        <taxon>Micrococcales</taxon>
        <taxon>Dermatophilaceae</taxon>
        <taxon>Austwickia</taxon>
    </lineage>
</organism>
<keyword evidence="1 2" id="KW-0238">DNA-binding</keyword>
<dbReference type="InterPro" id="IPR011344">
    <property type="entry name" value="ssDNA-bd"/>
</dbReference>
<evidence type="ECO:0000313" key="6">
    <source>
        <dbReference type="Proteomes" id="UP000008495"/>
    </source>
</evidence>
<dbReference type="EMBL" id="BAGZ01000005">
    <property type="protein sequence ID" value="GAB77398.1"/>
    <property type="molecule type" value="Genomic_DNA"/>
</dbReference>
<evidence type="ECO:0000256" key="4">
    <source>
        <dbReference type="SAM" id="MobiDB-lite"/>
    </source>
</evidence>
<reference evidence="5 6" key="1">
    <citation type="submission" date="2012-08" db="EMBL/GenBank/DDBJ databases">
        <title>Whole genome shotgun sequence of Austwickia chelonae NBRC 105200.</title>
        <authorList>
            <person name="Yoshida I."/>
            <person name="Hosoyama A."/>
            <person name="Tsuchikane K."/>
            <person name="Katsumata H."/>
            <person name="Ando Y."/>
            <person name="Ohji S."/>
            <person name="Hamada M."/>
            <person name="Tamura T."/>
            <person name="Yamazoe A."/>
            <person name="Yamazaki S."/>
            <person name="Fujita N."/>
        </authorList>
    </citation>
    <scope>NUCLEOTIDE SEQUENCE [LARGE SCALE GENOMIC DNA]</scope>
    <source>
        <strain evidence="5 6">NBRC 105200</strain>
    </source>
</reference>
<dbReference type="InterPro" id="IPR000424">
    <property type="entry name" value="Primosome_PriB/ssb"/>
</dbReference>
<evidence type="ECO:0000256" key="2">
    <source>
        <dbReference type="PROSITE-ProRule" id="PRU00252"/>
    </source>
</evidence>
<evidence type="ECO:0000313" key="5">
    <source>
        <dbReference type="EMBL" id="GAB77398.1"/>
    </source>
</evidence>
<dbReference type="Gene3D" id="2.40.50.140">
    <property type="entry name" value="Nucleic acid-binding proteins"/>
    <property type="match status" value="1"/>
</dbReference>
<dbReference type="SUPFAM" id="SSF50249">
    <property type="entry name" value="Nucleic acid-binding proteins"/>
    <property type="match status" value="1"/>
</dbReference>
<dbReference type="NCBIfam" id="TIGR00621">
    <property type="entry name" value="ssb"/>
    <property type="match status" value="1"/>
</dbReference>
<evidence type="ECO:0000256" key="3">
    <source>
        <dbReference type="RuleBase" id="RU000524"/>
    </source>
</evidence>